<sequence>MNTRFLWRCVAFLFAVSWVLLDKEVASFDTVPGKWSDYAKADDSQLAELVRGENFDLSTANETGSAKNKSVAVLLTGEIRYGKSQEWVDMMRNFDVYISTYKDYRTNALLVTDEDKVLLWSRESVKCDKHVINQWWHLDQILVKFRSSLEKYDVIVKLRSDLLFHEPLTHAHFANASAGHFQLSSDHSFYAESSTFLYVMGSFYSSIINEYFNQDNAYFPINWSNMKASCVVALRKYPPIDKTKYRIIRVDIYATLGSLVYPASVFKGVKGLHCPLDYEPPFTPFSKERTQNLEKLVSNILAVKGTPNITQGKANPAWGGARFSSEKYFFLHIVNRAIIRPSYVPSFGIRAGRREGSTEDTD</sequence>
<feature type="chain" id="PRO_5030571642" description="Nucleotide-diphospho-sugar transferase domain-containing protein" evidence="1">
    <location>
        <begin position="22"/>
        <end position="362"/>
    </location>
</feature>
<name>A0A7S3Z9C6_9EUKA</name>
<proteinExistence type="predicted"/>
<keyword evidence="1" id="KW-0732">Signal</keyword>
<reference evidence="2" key="1">
    <citation type="submission" date="2021-01" db="EMBL/GenBank/DDBJ databases">
        <authorList>
            <person name="Corre E."/>
            <person name="Pelletier E."/>
            <person name="Niang G."/>
            <person name="Scheremetjew M."/>
            <person name="Finn R."/>
            <person name="Kale V."/>
            <person name="Holt S."/>
            <person name="Cochrane G."/>
            <person name="Meng A."/>
            <person name="Brown T."/>
            <person name="Cohen L."/>
        </authorList>
    </citation>
    <scope>NUCLEOTIDE SEQUENCE</scope>
    <source>
        <strain evidence="2">CCCM811</strain>
    </source>
</reference>
<gene>
    <name evidence="2" type="ORF">LGLO00237_LOCUS27843</name>
</gene>
<protein>
    <recommendedName>
        <fullName evidence="3">Nucleotide-diphospho-sugar transferase domain-containing protein</fullName>
    </recommendedName>
</protein>
<evidence type="ECO:0008006" key="3">
    <source>
        <dbReference type="Google" id="ProtNLM"/>
    </source>
</evidence>
<accession>A0A7S3Z9C6</accession>
<evidence type="ECO:0000313" key="2">
    <source>
        <dbReference type="EMBL" id="CAE0676065.1"/>
    </source>
</evidence>
<organism evidence="2">
    <name type="scientific">Lotharella globosa</name>
    <dbReference type="NCBI Taxonomy" id="91324"/>
    <lineage>
        <taxon>Eukaryota</taxon>
        <taxon>Sar</taxon>
        <taxon>Rhizaria</taxon>
        <taxon>Cercozoa</taxon>
        <taxon>Chlorarachniophyceae</taxon>
        <taxon>Lotharella</taxon>
    </lineage>
</organism>
<dbReference type="AlphaFoldDB" id="A0A7S3Z9C6"/>
<feature type="signal peptide" evidence="1">
    <location>
        <begin position="1"/>
        <end position="21"/>
    </location>
</feature>
<dbReference type="EMBL" id="HBIV01039266">
    <property type="protein sequence ID" value="CAE0676065.1"/>
    <property type="molecule type" value="Transcribed_RNA"/>
</dbReference>
<evidence type="ECO:0000256" key="1">
    <source>
        <dbReference type="SAM" id="SignalP"/>
    </source>
</evidence>